<dbReference type="FunFam" id="3.40.50.1370:FF:000011">
    <property type="entry name" value="Aspartate carbamoyltransferase"/>
    <property type="match status" value="1"/>
</dbReference>
<dbReference type="GO" id="GO:0006207">
    <property type="term" value="P:'de novo' pyrimidine nucleobase biosynthetic process"/>
    <property type="evidence" value="ECO:0007669"/>
    <property type="project" value="InterPro"/>
</dbReference>
<evidence type="ECO:0000256" key="6">
    <source>
        <dbReference type="ARBA" id="ARBA00048859"/>
    </source>
</evidence>
<evidence type="ECO:0000256" key="5">
    <source>
        <dbReference type="ARBA" id="ARBA00043884"/>
    </source>
</evidence>
<sequence length="307" mass="34157">MNDLSTMSSLSKEEILQLIEEASALKKGKQEHGLAGEFVANLFFEPSTRTRFSFEVAEKKLGMNVLSLDAASTSVQKGETLYDTVKTLESIGVKACVIRDSTDEYYNELIGKVGIPIINAGDGCGQHPTQSLLDLMTIFEEFGGFEGLTISIHGDIKHSRVARSNAEVLSRLGATVLFSGPASFQDEQNPHGTYVQVDEAIKRSDVVMLLRIQHERHAEKMGSDDYLSTYGLTVDRASKMKERAIIMHPAPVNRGVEIEDSLVESEQSRIFKQMENGVYIRMAVLKRAFQNNRLHQKGRDSVYVISH</sequence>
<organism evidence="10 11">
    <name type="scientific">Bacillus zhangzhouensis</name>
    <dbReference type="NCBI Taxonomy" id="1178540"/>
    <lineage>
        <taxon>Bacteria</taxon>
        <taxon>Bacillati</taxon>
        <taxon>Bacillota</taxon>
        <taxon>Bacilli</taxon>
        <taxon>Bacillales</taxon>
        <taxon>Bacillaceae</taxon>
        <taxon>Bacillus</taxon>
    </lineage>
</organism>
<dbReference type="HAMAP" id="MF_00001">
    <property type="entry name" value="Asp_carb_tr"/>
    <property type="match status" value="1"/>
</dbReference>
<dbReference type="AlphaFoldDB" id="A0A081LF97"/>
<evidence type="ECO:0000256" key="1">
    <source>
        <dbReference type="ARBA" id="ARBA00004852"/>
    </source>
</evidence>
<protein>
    <recommendedName>
        <fullName evidence="7">Aspartate carbamoyltransferase</fullName>
        <ecNumber evidence="7">2.1.3.2</ecNumber>
    </recommendedName>
    <alternativeName>
        <fullName evidence="7">Aspartate transcarbamylase</fullName>
        <shortName evidence="7">ATCase</shortName>
    </alternativeName>
</protein>
<reference evidence="10 11" key="1">
    <citation type="submission" date="2012-09" db="EMBL/GenBank/DDBJ databases">
        <title>Genome Sequence of Bacillus sp. DW5-4.</title>
        <authorList>
            <person name="Lai Q."/>
            <person name="Liu Y."/>
            <person name="Shao Z."/>
        </authorList>
    </citation>
    <scope>NUCLEOTIDE SEQUENCE [LARGE SCALE GENOMIC DNA]</scope>
    <source>
        <strain evidence="10 11">DW5-4</strain>
    </source>
</reference>
<dbReference type="PANTHER" id="PTHR45753:SF6">
    <property type="entry name" value="ASPARTATE CARBAMOYLTRANSFERASE"/>
    <property type="match status" value="1"/>
</dbReference>
<dbReference type="Pfam" id="PF02729">
    <property type="entry name" value="OTCace_N"/>
    <property type="match status" value="1"/>
</dbReference>
<dbReference type="NCBIfam" id="TIGR00670">
    <property type="entry name" value="asp_carb_tr"/>
    <property type="match status" value="1"/>
</dbReference>
<dbReference type="InterPro" id="IPR006132">
    <property type="entry name" value="Asp/Orn_carbamoyltranf_P-bd"/>
</dbReference>
<dbReference type="EC" id="2.1.3.2" evidence="7"/>
<accession>A0A081LF97</accession>
<comment type="caution">
    <text evidence="10">The sequence shown here is derived from an EMBL/GenBank/DDBJ whole genome shotgun (WGS) entry which is preliminary data.</text>
</comment>
<feature type="domain" description="Aspartate/ornithine carbamoyltransferase Asp/Orn-binding" evidence="8">
    <location>
        <begin position="146"/>
        <end position="286"/>
    </location>
</feature>
<dbReference type="Gene3D" id="3.40.50.1370">
    <property type="entry name" value="Aspartate/ornithine carbamoyltransferase"/>
    <property type="match status" value="2"/>
</dbReference>
<keyword evidence="4 7" id="KW-0665">Pyrimidine biosynthesis</keyword>
<evidence type="ECO:0000313" key="11">
    <source>
        <dbReference type="Proteomes" id="UP000028091"/>
    </source>
</evidence>
<comment type="similarity">
    <text evidence="2 7">Belongs to the aspartate/ornithine carbamoyltransferase superfamily. ATCase family.</text>
</comment>
<feature type="binding site" evidence="7">
    <location>
        <position position="160"/>
    </location>
    <ligand>
        <name>L-aspartate</name>
        <dbReference type="ChEBI" id="CHEBI:29991"/>
    </ligand>
</feature>
<dbReference type="GO" id="GO:0005829">
    <property type="term" value="C:cytosol"/>
    <property type="evidence" value="ECO:0007669"/>
    <property type="project" value="TreeGrafter"/>
</dbReference>
<gene>
    <name evidence="7" type="primary">pyrB</name>
    <name evidence="10" type="ORF">BA70_07565</name>
</gene>
<comment type="pathway">
    <text evidence="1 7">Pyrimidine metabolism; UMP biosynthesis via de novo pathway; (S)-dihydroorotate from bicarbonate: step 2/3.</text>
</comment>
<dbReference type="RefSeq" id="WP_034317926.1">
    <property type="nucleotide sequence ID" value="NZ_JOTP01000002.1"/>
</dbReference>
<proteinExistence type="inferred from homology"/>
<evidence type="ECO:0000256" key="3">
    <source>
        <dbReference type="ARBA" id="ARBA00022679"/>
    </source>
</evidence>
<dbReference type="PANTHER" id="PTHR45753">
    <property type="entry name" value="ORNITHINE CARBAMOYLTRANSFERASE, MITOCHONDRIAL"/>
    <property type="match status" value="1"/>
</dbReference>
<dbReference type="OrthoDB" id="9774690at2"/>
<dbReference type="UniPathway" id="UPA00070">
    <property type="reaction ID" value="UER00116"/>
</dbReference>
<evidence type="ECO:0000256" key="2">
    <source>
        <dbReference type="ARBA" id="ARBA00008896"/>
    </source>
</evidence>
<evidence type="ECO:0000259" key="9">
    <source>
        <dbReference type="Pfam" id="PF02729"/>
    </source>
</evidence>
<feature type="binding site" evidence="7">
    <location>
        <position position="77"/>
    </location>
    <ligand>
        <name>L-aspartate</name>
        <dbReference type="ChEBI" id="CHEBI:29991"/>
    </ligand>
</feature>
<feature type="binding site" evidence="7">
    <location>
        <position position="130"/>
    </location>
    <ligand>
        <name>carbamoyl phosphate</name>
        <dbReference type="ChEBI" id="CHEBI:58228"/>
    </ligand>
</feature>
<dbReference type="GO" id="GO:0006520">
    <property type="term" value="P:amino acid metabolic process"/>
    <property type="evidence" value="ECO:0007669"/>
    <property type="project" value="InterPro"/>
</dbReference>
<dbReference type="NCBIfam" id="NF002032">
    <property type="entry name" value="PRK00856.1"/>
    <property type="match status" value="1"/>
</dbReference>
<dbReference type="PRINTS" id="PR00100">
    <property type="entry name" value="AOTCASE"/>
</dbReference>
<dbReference type="InterPro" id="IPR002082">
    <property type="entry name" value="Asp_carbamoyltransf"/>
</dbReference>
<name>A0A081LF97_9BACI</name>
<dbReference type="GO" id="GO:0044205">
    <property type="term" value="P:'de novo' UMP biosynthetic process"/>
    <property type="evidence" value="ECO:0007669"/>
    <property type="project" value="UniProtKB-UniRule"/>
</dbReference>
<dbReference type="Pfam" id="PF00185">
    <property type="entry name" value="OTCace"/>
    <property type="match status" value="1"/>
</dbReference>
<dbReference type="eggNOG" id="COG0540">
    <property type="taxonomic scope" value="Bacteria"/>
</dbReference>
<feature type="binding site" evidence="7">
    <location>
        <position position="211"/>
    </location>
    <ligand>
        <name>L-aspartate</name>
        <dbReference type="ChEBI" id="CHEBI:29991"/>
    </ligand>
</feature>
<evidence type="ECO:0000259" key="8">
    <source>
        <dbReference type="Pfam" id="PF00185"/>
    </source>
</evidence>
<feature type="binding site" evidence="7">
    <location>
        <position position="251"/>
    </location>
    <ligand>
        <name>carbamoyl phosphate</name>
        <dbReference type="ChEBI" id="CHEBI:58228"/>
    </ligand>
</feature>
<dbReference type="EMBL" id="JOTP01000002">
    <property type="protein sequence ID" value="KEP27923.1"/>
    <property type="molecule type" value="Genomic_DNA"/>
</dbReference>
<comment type="catalytic activity">
    <reaction evidence="6 7">
        <text>carbamoyl phosphate + L-aspartate = N-carbamoyl-L-aspartate + phosphate + H(+)</text>
        <dbReference type="Rhea" id="RHEA:20013"/>
        <dbReference type="ChEBI" id="CHEBI:15378"/>
        <dbReference type="ChEBI" id="CHEBI:29991"/>
        <dbReference type="ChEBI" id="CHEBI:32814"/>
        <dbReference type="ChEBI" id="CHEBI:43474"/>
        <dbReference type="ChEBI" id="CHEBI:58228"/>
        <dbReference type="EC" id="2.1.3.2"/>
    </reaction>
</comment>
<feature type="binding site" evidence="7">
    <location>
        <position position="49"/>
    </location>
    <ligand>
        <name>carbamoyl phosphate</name>
        <dbReference type="ChEBI" id="CHEBI:58228"/>
    </ligand>
</feature>
<dbReference type="SUPFAM" id="SSF53671">
    <property type="entry name" value="Aspartate/ornithine carbamoyltransferase"/>
    <property type="match status" value="1"/>
</dbReference>
<dbReference type="InterPro" id="IPR006131">
    <property type="entry name" value="Asp_carbamoyltransf_Asp/Orn-bd"/>
</dbReference>
<evidence type="ECO:0000313" key="10">
    <source>
        <dbReference type="EMBL" id="KEP27923.1"/>
    </source>
</evidence>
<feature type="binding site" evidence="7">
    <location>
        <position position="127"/>
    </location>
    <ligand>
        <name>carbamoyl phosphate</name>
        <dbReference type="ChEBI" id="CHEBI:58228"/>
    </ligand>
</feature>
<evidence type="ECO:0000256" key="4">
    <source>
        <dbReference type="ARBA" id="ARBA00022975"/>
    </source>
</evidence>
<comment type="function">
    <text evidence="5 7">Catalyzes the condensation of carbamoyl phosphate and aspartate to form carbamoyl aspartate and inorganic phosphate, the committed step in the de novo pyrimidine nucleotide biosynthesis pathway.</text>
</comment>
<dbReference type="PRINTS" id="PR00101">
    <property type="entry name" value="ATCASE"/>
</dbReference>
<dbReference type="GO" id="GO:0004070">
    <property type="term" value="F:aspartate carbamoyltransferase activity"/>
    <property type="evidence" value="ECO:0007669"/>
    <property type="project" value="UniProtKB-UniRule"/>
</dbReference>
<keyword evidence="11" id="KW-1185">Reference proteome</keyword>
<dbReference type="Proteomes" id="UP000028091">
    <property type="component" value="Unassembled WGS sequence"/>
</dbReference>
<dbReference type="PROSITE" id="PS00097">
    <property type="entry name" value="CARBAMOYLTRANSFERASE"/>
    <property type="match status" value="1"/>
</dbReference>
<evidence type="ECO:0000256" key="7">
    <source>
        <dbReference type="HAMAP-Rule" id="MF_00001"/>
    </source>
</evidence>
<dbReference type="GO" id="GO:0016597">
    <property type="term" value="F:amino acid binding"/>
    <property type="evidence" value="ECO:0007669"/>
    <property type="project" value="InterPro"/>
</dbReference>
<feature type="binding site" evidence="7">
    <location>
        <position position="250"/>
    </location>
    <ligand>
        <name>carbamoyl phosphate</name>
        <dbReference type="ChEBI" id="CHEBI:58228"/>
    </ligand>
</feature>
<keyword evidence="3 7" id="KW-0808">Transferase</keyword>
<dbReference type="InterPro" id="IPR036901">
    <property type="entry name" value="Asp/Orn_carbamoylTrfase_sf"/>
</dbReference>
<feature type="domain" description="Aspartate/ornithine carbamoyltransferase carbamoyl-P binding" evidence="9">
    <location>
        <begin position="3"/>
        <end position="140"/>
    </location>
</feature>
<dbReference type="InterPro" id="IPR006130">
    <property type="entry name" value="Asp/Orn_carbamoylTrfase"/>
</dbReference>
<feature type="binding site" evidence="7">
    <location>
        <position position="99"/>
    </location>
    <ligand>
        <name>carbamoyl phosphate</name>
        <dbReference type="ChEBI" id="CHEBI:58228"/>
    </ligand>
</feature>
<feature type="binding site" evidence="7">
    <location>
        <position position="50"/>
    </location>
    <ligand>
        <name>carbamoyl phosphate</name>
        <dbReference type="ChEBI" id="CHEBI:58228"/>
    </ligand>
</feature>
<comment type="subunit">
    <text evidence="7">Heterododecamer (2C3:3R2) of six catalytic PyrB chains organized as two trimers (C3), and six regulatory PyrI chains organized as three dimers (R2).</text>
</comment>